<evidence type="ECO:0000313" key="1">
    <source>
        <dbReference type="EnsemblMetazoa" id="PPA42377.1"/>
    </source>
</evidence>
<sequence length="314" mass="35645">MTTPSEAFDFTLDQLTFVAFFTLLERADDRLVVGLWLIPLTYGVLVNATLLATVLGCKELRENPSYYALNHIALCSASSRRVFVLLASSSDKLTSEVHSELAPNSPLNYTISFVAQCVWWAFVFELTFVAFTRFKLFARRVMLAVVGVTTSMGITMCAPHMHACCRILWLFDDWTNTYYPTTTWYIQFDFVVTLTTIGIIIVSYAGVFWRLRESAEIFQTSTNKGRDQRKIALQVGLMCVVYIINSILWNVIPYIAASKWVNVAFVSTTSIQCGIHPTIAFAFNRRIRKELSAKMRSTIRRPPRTTPYTTTPSL</sequence>
<dbReference type="SUPFAM" id="SSF81321">
    <property type="entry name" value="Family A G protein-coupled receptor-like"/>
    <property type="match status" value="1"/>
</dbReference>
<dbReference type="InterPro" id="IPR019425">
    <property type="entry name" value="7TM_GPCR_serpentine_rcpt_Srt"/>
</dbReference>
<organism evidence="1 2">
    <name type="scientific">Pristionchus pacificus</name>
    <name type="common">Parasitic nematode worm</name>
    <dbReference type="NCBI Taxonomy" id="54126"/>
    <lineage>
        <taxon>Eukaryota</taxon>
        <taxon>Metazoa</taxon>
        <taxon>Ecdysozoa</taxon>
        <taxon>Nematoda</taxon>
        <taxon>Chromadorea</taxon>
        <taxon>Rhabditida</taxon>
        <taxon>Rhabditina</taxon>
        <taxon>Diplogasteromorpha</taxon>
        <taxon>Diplogasteroidea</taxon>
        <taxon>Neodiplogasteridae</taxon>
        <taxon>Pristionchus</taxon>
    </lineage>
</organism>
<dbReference type="PANTHER" id="PTHR22718:SF34">
    <property type="entry name" value="G-PROTEIN COUPLED RECEPTORS FAMILY 1 PROFILE DOMAIN-CONTAINING PROTEIN"/>
    <property type="match status" value="1"/>
</dbReference>
<accession>A0A2A6D2N8</accession>
<dbReference type="EnsemblMetazoa" id="PPA42377.1">
    <property type="protein sequence ID" value="PPA42377.1"/>
    <property type="gene ID" value="WBGene00280746"/>
</dbReference>
<dbReference type="Proteomes" id="UP000005239">
    <property type="component" value="Unassembled WGS sequence"/>
</dbReference>
<dbReference type="Gene3D" id="1.20.1070.10">
    <property type="entry name" value="Rhodopsin 7-helix transmembrane proteins"/>
    <property type="match status" value="1"/>
</dbReference>
<evidence type="ECO:0000313" key="2">
    <source>
        <dbReference type="Proteomes" id="UP000005239"/>
    </source>
</evidence>
<name>A0A2A6D2N8_PRIPA</name>
<dbReference type="AlphaFoldDB" id="A0A2A6D2N8"/>
<reference evidence="2" key="1">
    <citation type="journal article" date="2008" name="Nat. Genet.">
        <title>The Pristionchus pacificus genome provides a unique perspective on nematode lifestyle and parasitism.</title>
        <authorList>
            <person name="Dieterich C."/>
            <person name="Clifton S.W."/>
            <person name="Schuster L.N."/>
            <person name="Chinwalla A."/>
            <person name="Delehaunty K."/>
            <person name="Dinkelacker I."/>
            <person name="Fulton L."/>
            <person name="Fulton R."/>
            <person name="Godfrey J."/>
            <person name="Minx P."/>
            <person name="Mitreva M."/>
            <person name="Roeseler W."/>
            <person name="Tian H."/>
            <person name="Witte H."/>
            <person name="Yang S.P."/>
            <person name="Wilson R.K."/>
            <person name="Sommer R.J."/>
        </authorList>
    </citation>
    <scope>NUCLEOTIDE SEQUENCE [LARGE SCALE GENOMIC DNA]</scope>
    <source>
        <strain evidence="2">PS312</strain>
    </source>
</reference>
<dbReference type="PANTHER" id="PTHR22718">
    <property type="entry name" value="SERPENTINE RECEPTOR, CLASS X"/>
    <property type="match status" value="1"/>
</dbReference>
<accession>A0A8R1YYA2</accession>
<proteinExistence type="predicted"/>
<reference evidence="1" key="2">
    <citation type="submission" date="2022-06" db="UniProtKB">
        <authorList>
            <consortium name="EnsemblMetazoa"/>
        </authorList>
    </citation>
    <scope>IDENTIFICATION</scope>
    <source>
        <strain evidence="1">PS312</strain>
    </source>
</reference>
<protein>
    <submittedName>
        <fullName evidence="1">G protein-coupled receptor</fullName>
    </submittedName>
</protein>
<dbReference type="Pfam" id="PF10321">
    <property type="entry name" value="7TM_GPCR_Srt"/>
    <property type="match status" value="1"/>
</dbReference>
<gene>
    <name evidence="1" type="primary">WBGene00280746</name>
</gene>
<keyword evidence="2" id="KW-1185">Reference proteome</keyword>